<dbReference type="InterPro" id="IPR053465">
    <property type="entry name" value="Sortase_Class_E"/>
</dbReference>
<evidence type="ECO:0000256" key="2">
    <source>
        <dbReference type="SAM" id="Phobius"/>
    </source>
</evidence>
<gene>
    <name evidence="3" type="ORF">ACFQMG_26455</name>
</gene>
<dbReference type="InterPro" id="IPR023365">
    <property type="entry name" value="Sortase_dom-sf"/>
</dbReference>
<keyword evidence="2" id="KW-0812">Transmembrane</keyword>
<evidence type="ECO:0000256" key="1">
    <source>
        <dbReference type="ARBA" id="ARBA00022801"/>
    </source>
</evidence>
<dbReference type="Gene3D" id="2.40.260.10">
    <property type="entry name" value="Sortase"/>
    <property type="match status" value="1"/>
</dbReference>
<dbReference type="InterPro" id="IPR005754">
    <property type="entry name" value="Sortase"/>
</dbReference>
<feature type="transmembrane region" description="Helical" evidence="2">
    <location>
        <begin position="20"/>
        <end position="41"/>
    </location>
</feature>
<dbReference type="InterPro" id="IPR042003">
    <property type="entry name" value="Sortase_E"/>
</dbReference>
<reference evidence="4" key="1">
    <citation type="journal article" date="2019" name="Int. J. Syst. Evol. Microbiol.">
        <title>The Global Catalogue of Microorganisms (GCM) 10K type strain sequencing project: providing services to taxonomists for standard genome sequencing and annotation.</title>
        <authorList>
            <consortium name="The Broad Institute Genomics Platform"/>
            <consortium name="The Broad Institute Genome Sequencing Center for Infectious Disease"/>
            <person name="Wu L."/>
            <person name="Ma J."/>
        </authorList>
    </citation>
    <scope>NUCLEOTIDE SEQUENCE [LARGE SCALE GENOMIC DNA]</scope>
    <source>
        <strain evidence="4">CGMCC 1.12859</strain>
    </source>
</reference>
<evidence type="ECO:0000313" key="4">
    <source>
        <dbReference type="Proteomes" id="UP001596435"/>
    </source>
</evidence>
<dbReference type="CDD" id="cd05830">
    <property type="entry name" value="Sortase_E"/>
    <property type="match status" value="1"/>
</dbReference>
<sequence length="242" mass="25654">MSPLGSRVPAARIQAVASAVGELMITLGVVLALFAAYALWWTDLVADHDASRAAARLRGSWSAGPSTAPPPALDGRSGGDAVGFLHVPALGPDYQVLIRPGTGPDVLDGGVAGLYRTPYPSAMPWDAVGNVTLAAHRDGHGARFHDLDRLGPGDPVVIETAADWYVYRVDAVLPETSPEDVGVIAPVPEGSPYHRPGRYITLTTCTPAYTSLYRMAVWGSLTRVVPMDARRTPPQELGRRQG</sequence>
<dbReference type="SUPFAM" id="SSF63817">
    <property type="entry name" value="Sortase"/>
    <property type="match status" value="1"/>
</dbReference>
<accession>A0ABW2G350</accession>
<keyword evidence="4" id="KW-1185">Reference proteome</keyword>
<dbReference type="RefSeq" id="WP_345706799.1">
    <property type="nucleotide sequence ID" value="NZ_BAABKV010000001.1"/>
</dbReference>
<proteinExistence type="predicted"/>
<dbReference type="Pfam" id="PF04203">
    <property type="entry name" value="Sortase"/>
    <property type="match status" value="1"/>
</dbReference>
<dbReference type="NCBIfam" id="NF033747">
    <property type="entry name" value="class_E_sortase"/>
    <property type="match status" value="1"/>
</dbReference>
<keyword evidence="2" id="KW-0472">Membrane</keyword>
<dbReference type="EMBL" id="JBHTAJ010000060">
    <property type="protein sequence ID" value="MFC7183097.1"/>
    <property type="molecule type" value="Genomic_DNA"/>
</dbReference>
<keyword evidence="2" id="KW-1133">Transmembrane helix</keyword>
<organism evidence="3 4">
    <name type="scientific">Kitasatospora paranensis</name>
    <dbReference type="NCBI Taxonomy" id="258053"/>
    <lineage>
        <taxon>Bacteria</taxon>
        <taxon>Bacillati</taxon>
        <taxon>Actinomycetota</taxon>
        <taxon>Actinomycetes</taxon>
        <taxon>Kitasatosporales</taxon>
        <taxon>Streptomycetaceae</taxon>
        <taxon>Kitasatospora</taxon>
    </lineage>
</organism>
<keyword evidence="1" id="KW-0378">Hydrolase</keyword>
<dbReference type="Proteomes" id="UP001596435">
    <property type="component" value="Unassembled WGS sequence"/>
</dbReference>
<protein>
    <submittedName>
        <fullName evidence="3">Class E sortase</fullName>
    </submittedName>
</protein>
<evidence type="ECO:0000313" key="3">
    <source>
        <dbReference type="EMBL" id="MFC7183097.1"/>
    </source>
</evidence>
<comment type="caution">
    <text evidence="3">The sequence shown here is derived from an EMBL/GenBank/DDBJ whole genome shotgun (WGS) entry which is preliminary data.</text>
</comment>
<name>A0ABW2G350_9ACTN</name>